<name>A0A8S1RYF8_PAROT</name>
<feature type="coiled-coil region" evidence="1">
    <location>
        <begin position="236"/>
        <end position="270"/>
    </location>
</feature>
<sequence length="419" mass="50116">MKGWQNYKFVCQRVKCDDRQLEQIKNLENNPYLVGKQLEDDEFILYKIPCNECISLNDLMDAIKSNYVVIFKGQVILIIQAIIQHLIKMSEDELCHSQLNTNNIFIQLKPGSNKFTTYQQLIQIDNIYFVQYLIVSDPYNPNIELKNDVTEIIKIIYQFLELYQDNSFTKIIEEIKKVKKINDVKPFKQLKDILDKFITEYIDIKNQIMKVNEIENYNKFNKQRYLCEKELLVYLEELLKQKIRFGEDVYEQAENQQQEKFENLKALEYLQQFLESQFKLNFVQQFQNFYGDKLQNTYLLSGITKQSYNEFLTSIEPDRMKANASFEIFENVIHNCFSSLTQIKYEKLKDYKFVVEDLSKSAIFELLYTFYIKHSLGCDLAKQSEEVNSKVLLDIQQYFQEYYKTAKYFQGLQLLIEQI</sequence>
<proteinExistence type="predicted"/>
<evidence type="ECO:0000256" key="1">
    <source>
        <dbReference type="SAM" id="Coils"/>
    </source>
</evidence>
<comment type="caution">
    <text evidence="2">The sequence shown here is derived from an EMBL/GenBank/DDBJ whole genome shotgun (WGS) entry which is preliminary data.</text>
</comment>
<dbReference type="OMA" id="PCNECIS"/>
<gene>
    <name evidence="2" type="ORF">POCTA_138.1.T0030375</name>
</gene>
<reference evidence="2" key="1">
    <citation type="submission" date="2021-01" db="EMBL/GenBank/DDBJ databases">
        <authorList>
            <consortium name="Genoscope - CEA"/>
            <person name="William W."/>
        </authorList>
    </citation>
    <scope>NUCLEOTIDE SEQUENCE</scope>
</reference>
<dbReference type="Proteomes" id="UP000683925">
    <property type="component" value="Unassembled WGS sequence"/>
</dbReference>
<organism evidence="2 3">
    <name type="scientific">Paramecium octaurelia</name>
    <dbReference type="NCBI Taxonomy" id="43137"/>
    <lineage>
        <taxon>Eukaryota</taxon>
        <taxon>Sar</taxon>
        <taxon>Alveolata</taxon>
        <taxon>Ciliophora</taxon>
        <taxon>Intramacronucleata</taxon>
        <taxon>Oligohymenophorea</taxon>
        <taxon>Peniculida</taxon>
        <taxon>Parameciidae</taxon>
        <taxon>Paramecium</taxon>
    </lineage>
</organism>
<dbReference type="OrthoDB" id="308542at2759"/>
<evidence type="ECO:0000313" key="2">
    <source>
        <dbReference type="EMBL" id="CAD8132323.1"/>
    </source>
</evidence>
<dbReference type="AlphaFoldDB" id="A0A8S1RYF8"/>
<keyword evidence="3" id="KW-1185">Reference proteome</keyword>
<accession>A0A8S1RYF8</accession>
<dbReference type="EMBL" id="CAJJDP010000001">
    <property type="protein sequence ID" value="CAD8132323.1"/>
    <property type="molecule type" value="Genomic_DNA"/>
</dbReference>
<evidence type="ECO:0000313" key="3">
    <source>
        <dbReference type="Proteomes" id="UP000683925"/>
    </source>
</evidence>
<keyword evidence="1" id="KW-0175">Coiled coil</keyword>
<protein>
    <submittedName>
        <fullName evidence="2">Uncharacterized protein</fullName>
    </submittedName>
</protein>